<accession>A0A410QCX4</accession>
<keyword evidence="1" id="KW-0547">Nucleotide-binding</keyword>
<dbReference type="AlphaFoldDB" id="A0A410QCX4"/>
<gene>
    <name evidence="1" type="ORF">EQM13_09690</name>
</gene>
<keyword evidence="2" id="KW-1185">Reference proteome</keyword>
<dbReference type="KEGG" id="spoa:EQM13_09690"/>
<sequence>MDINIRGILDNYGERVGRLFLYEPLFKLENKREKDNSGNFIDYFSLGLLSLLFFFENMIMRNRNTGVKELAQFFAEVNGGRIDLNIEGFERAARNIIDAFRPPSGKRNSKTFYNWEKRRYETVYYSILKSGLSDTKSNIQYYTLDEQGLELVFSTREYFSEFQISINQLLLRKQLEKGEFAGALRQIDEMRLAVGNLKDRIIKIGHEINRNIVSEESYERYKNLIEDINLRLARENEEFDELLNFVNDTKNKMEYEIKDEKDRKAYELIRKIHNELDEVHSEHRQLLKNSISLKTNALESAQESLYFIGVESFNFEEEITKRLISIPLPLGASRYIINPFMYLSMAKTWSPLRVFYEQKIESERESEDIYEFAEPQEGEIIDEYLNITKFNFRKIMEIVIKMMRNKNEITLEEVVGNMQSEDEDILNHRSFYDFWIILHQKSPIILNDTEYDNNELFKDAFEIFKGKRIKLTVVEKDGIVYGNKRFSIKNMVMRLEENTDGI</sequence>
<keyword evidence="1" id="KW-0378">Hydrolase</keyword>
<dbReference type="EMBL" id="CP035282">
    <property type="protein sequence ID" value="QAT61845.1"/>
    <property type="molecule type" value="Genomic_DNA"/>
</dbReference>
<name>A0A410QCX4_9FIRM</name>
<reference evidence="2" key="1">
    <citation type="submission" date="2019-01" db="EMBL/GenBank/DDBJ databases">
        <title>Draft genomes of a novel of Sporanaerobacter strains.</title>
        <authorList>
            <person name="Ma S."/>
        </authorList>
    </citation>
    <scope>NUCLEOTIDE SEQUENCE [LARGE SCALE GENOMIC DNA]</scope>
    <source>
        <strain evidence="2">NJN-17</strain>
    </source>
</reference>
<organism evidence="1 2">
    <name type="scientific">Acidilutibacter cellobiosedens</name>
    <dbReference type="NCBI Taxonomy" id="2507161"/>
    <lineage>
        <taxon>Bacteria</taxon>
        <taxon>Bacillati</taxon>
        <taxon>Bacillota</taxon>
        <taxon>Tissierellia</taxon>
        <taxon>Tissierellales</taxon>
        <taxon>Acidilutibacteraceae</taxon>
        <taxon>Acidilutibacter</taxon>
    </lineage>
</organism>
<dbReference type="OrthoDB" id="1685048at2"/>
<dbReference type="RefSeq" id="WP_128752530.1">
    <property type="nucleotide sequence ID" value="NZ_CP035282.1"/>
</dbReference>
<dbReference type="Proteomes" id="UP000287969">
    <property type="component" value="Chromosome"/>
</dbReference>
<evidence type="ECO:0000313" key="2">
    <source>
        <dbReference type="Proteomes" id="UP000287969"/>
    </source>
</evidence>
<evidence type="ECO:0000313" key="1">
    <source>
        <dbReference type="EMBL" id="QAT61845.1"/>
    </source>
</evidence>
<keyword evidence="1" id="KW-0347">Helicase</keyword>
<keyword evidence="1" id="KW-0067">ATP-binding</keyword>
<protein>
    <submittedName>
        <fullName evidence="1">Replicative DNA helicase</fullName>
    </submittedName>
</protein>
<dbReference type="GO" id="GO:0004386">
    <property type="term" value="F:helicase activity"/>
    <property type="evidence" value="ECO:0007669"/>
    <property type="project" value="UniProtKB-KW"/>
</dbReference>
<proteinExistence type="predicted"/>